<evidence type="ECO:0000256" key="3">
    <source>
        <dbReference type="ARBA" id="ARBA00022664"/>
    </source>
</evidence>
<dbReference type="InterPro" id="IPR035979">
    <property type="entry name" value="RBD_domain_sf"/>
</dbReference>
<keyword evidence="4" id="KW-0747">Spliceosome</keyword>
<evidence type="ECO:0000256" key="6">
    <source>
        <dbReference type="ARBA" id="ARBA00022884"/>
    </source>
</evidence>
<reference evidence="12" key="1">
    <citation type="submission" date="2019-04" db="EMBL/GenBank/DDBJ databases">
        <title>Sequencing of skin fungus with MAO and IRED activity.</title>
        <authorList>
            <person name="Marsaioli A.J."/>
            <person name="Bonatto J.M.C."/>
            <person name="Reis Junior O."/>
        </authorList>
    </citation>
    <scope>NUCLEOTIDE SEQUENCE</scope>
    <source>
        <strain evidence="12">28M1</strain>
    </source>
</reference>
<dbReference type="Pfam" id="PF00076">
    <property type="entry name" value="RRM_1"/>
    <property type="match status" value="2"/>
</dbReference>
<keyword evidence="9" id="KW-0687">Ribonucleoprotein</keyword>
<evidence type="ECO:0000256" key="4">
    <source>
        <dbReference type="ARBA" id="ARBA00022728"/>
    </source>
</evidence>
<keyword evidence="13" id="KW-1185">Reference proteome</keyword>
<dbReference type="InterPro" id="IPR012677">
    <property type="entry name" value="Nucleotide-bd_a/b_plait_sf"/>
</dbReference>
<dbReference type="CDD" id="cd12246">
    <property type="entry name" value="RRM1_U1A_like"/>
    <property type="match status" value="1"/>
</dbReference>
<dbReference type="GO" id="GO:0005681">
    <property type="term" value="C:spliceosomal complex"/>
    <property type="evidence" value="ECO:0007669"/>
    <property type="project" value="UniProtKB-KW"/>
</dbReference>
<dbReference type="CDD" id="cd12247">
    <property type="entry name" value="RRM2_U1A_like"/>
    <property type="match status" value="1"/>
</dbReference>
<dbReference type="GO" id="GO:0006397">
    <property type="term" value="P:mRNA processing"/>
    <property type="evidence" value="ECO:0007669"/>
    <property type="project" value="UniProtKB-KW"/>
</dbReference>
<organism evidence="12 13">
    <name type="scientific">Didymella heteroderae</name>
    <dbReference type="NCBI Taxonomy" id="1769908"/>
    <lineage>
        <taxon>Eukaryota</taxon>
        <taxon>Fungi</taxon>
        <taxon>Dikarya</taxon>
        <taxon>Ascomycota</taxon>
        <taxon>Pezizomycotina</taxon>
        <taxon>Dothideomycetes</taxon>
        <taxon>Pleosporomycetidae</taxon>
        <taxon>Pleosporales</taxon>
        <taxon>Pleosporineae</taxon>
        <taxon>Didymellaceae</taxon>
        <taxon>Didymella</taxon>
    </lineage>
</organism>
<dbReference type="FunFam" id="3.30.70.330:FF:000029">
    <property type="entry name" value="U2 small nuclear ribonucleoprotein B"/>
    <property type="match status" value="1"/>
</dbReference>
<evidence type="ECO:0000256" key="2">
    <source>
        <dbReference type="ARBA" id="ARBA00007243"/>
    </source>
</evidence>
<protein>
    <recommendedName>
        <fullName evidence="11">RRM domain-containing protein</fullName>
    </recommendedName>
</protein>
<dbReference type="PANTHER" id="PTHR10501">
    <property type="entry name" value="U1 SMALL NUCLEAR RIBONUCLEOPROTEIN A/U2 SMALL NUCLEAR RIBONUCLEOPROTEIN B"/>
    <property type="match status" value="1"/>
</dbReference>
<sequence length="247" mass="27825">MADRMEGVVMSGGVPQIDVSKYPVPVETIYVNNLEERVKIDTMKEALTRVFQYYGPILDIIAKSSLKRKGQAFVVFDSEKSALEAVEEMNGFELYGKPIKVARAKTHSDETVKRKAGEMFEEHKRKRLMLKDFKRAEEDAKAANLPPTTEAAKPRPAKSGAAVVPDEYVRPNKTLFLQNIPRDVDEEALSDIFERFEGFKEVRLVSVRAVAFAEFENEQFAITAKEATSGTLIGKEGVPMKVTYQRQ</sequence>
<keyword evidence="7" id="KW-0508">mRNA splicing</keyword>
<evidence type="ECO:0000313" key="13">
    <source>
        <dbReference type="Proteomes" id="UP000758155"/>
    </source>
</evidence>
<dbReference type="GO" id="GO:0008380">
    <property type="term" value="P:RNA splicing"/>
    <property type="evidence" value="ECO:0007669"/>
    <property type="project" value="UniProtKB-KW"/>
</dbReference>
<dbReference type="Proteomes" id="UP000758155">
    <property type="component" value="Unassembled WGS sequence"/>
</dbReference>
<dbReference type="Gene3D" id="3.30.70.330">
    <property type="match status" value="2"/>
</dbReference>
<dbReference type="FunFam" id="3.30.70.330:FF:000039">
    <property type="entry name" value="U1 small nuclear ribonucleoprotein A"/>
    <property type="match status" value="1"/>
</dbReference>
<feature type="domain" description="RRM" evidence="11">
    <location>
        <begin position="27"/>
        <end position="106"/>
    </location>
</feature>
<name>A0A9P5BXW6_9PLEO</name>
<evidence type="ECO:0000256" key="1">
    <source>
        <dbReference type="ARBA" id="ARBA00004123"/>
    </source>
</evidence>
<dbReference type="InterPro" id="IPR000504">
    <property type="entry name" value="RRM_dom"/>
</dbReference>
<proteinExistence type="inferred from homology"/>
<gene>
    <name evidence="12" type="ORF">E8E12_003100</name>
</gene>
<feature type="domain" description="RRM" evidence="11">
    <location>
        <begin position="173"/>
        <end position="247"/>
    </location>
</feature>
<accession>A0A9P5BXW6</accession>
<evidence type="ECO:0000256" key="10">
    <source>
        <dbReference type="PROSITE-ProRule" id="PRU00176"/>
    </source>
</evidence>
<comment type="similarity">
    <text evidence="2">Belongs to the RRM U1 A/B'' family.</text>
</comment>
<evidence type="ECO:0000313" key="12">
    <source>
        <dbReference type="EMBL" id="KAF3035210.1"/>
    </source>
</evidence>
<evidence type="ECO:0000256" key="8">
    <source>
        <dbReference type="ARBA" id="ARBA00023242"/>
    </source>
</evidence>
<comment type="subcellular location">
    <subcellularLocation>
        <location evidence="1">Nucleus</location>
    </subcellularLocation>
</comment>
<comment type="caution">
    <text evidence="12">The sequence shown here is derived from an EMBL/GenBank/DDBJ whole genome shotgun (WGS) entry which is preliminary data.</text>
</comment>
<dbReference type="SMART" id="SM00360">
    <property type="entry name" value="RRM"/>
    <property type="match status" value="2"/>
</dbReference>
<dbReference type="AlphaFoldDB" id="A0A9P5BXW6"/>
<dbReference type="OrthoDB" id="266020at2759"/>
<keyword evidence="5" id="KW-0677">Repeat</keyword>
<evidence type="ECO:0000256" key="7">
    <source>
        <dbReference type="ARBA" id="ARBA00023187"/>
    </source>
</evidence>
<evidence type="ECO:0000259" key="11">
    <source>
        <dbReference type="PROSITE" id="PS50102"/>
    </source>
</evidence>
<dbReference type="GO" id="GO:0030532">
    <property type="term" value="C:small nuclear ribonucleoprotein complex"/>
    <property type="evidence" value="ECO:0007669"/>
    <property type="project" value="UniProtKB-ARBA"/>
</dbReference>
<evidence type="ECO:0000256" key="5">
    <source>
        <dbReference type="ARBA" id="ARBA00022737"/>
    </source>
</evidence>
<dbReference type="GO" id="GO:0003723">
    <property type="term" value="F:RNA binding"/>
    <property type="evidence" value="ECO:0007669"/>
    <property type="project" value="UniProtKB-UniRule"/>
</dbReference>
<keyword evidence="6 10" id="KW-0694">RNA-binding</keyword>
<dbReference type="SUPFAM" id="SSF54928">
    <property type="entry name" value="RNA-binding domain, RBD"/>
    <property type="match status" value="1"/>
</dbReference>
<evidence type="ECO:0000256" key="9">
    <source>
        <dbReference type="ARBA" id="ARBA00023274"/>
    </source>
</evidence>
<dbReference type="PROSITE" id="PS50102">
    <property type="entry name" value="RRM"/>
    <property type="match status" value="2"/>
</dbReference>
<keyword evidence="3" id="KW-0507">mRNA processing</keyword>
<keyword evidence="8" id="KW-0539">Nucleus</keyword>
<dbReference type="EMBL" id="SWKV01000060">
    <property type="protein sequence ID" value="KAF3035210.1"/>
    <property type="molecule type" value="Genomic_DNA"/>
</dbReference>